<dbReference type="EMBL" id="JAENGY010000984">
    <property type="protein sequence ID" value="KAG6953956.1"/>
    <property type="molecule type" value="Genomic_DNA"/>
</dbReference>
<accession>A0A8J5IF17</accession>
<sequence>MWTNKVAVFQWMKKLGNPTQPKAEKKSRRRIMADGFNVTMKYKDGTGEVEIPGKKTSQSTHERGPYRLKANDGGKRNVEYDSQSHRECVGTRTQGTS</sequence>
<evidence type="ECO:0000313" key="3">
    <source>
        <dbReference type="Proteomes" id="UP000709295"/>
    </source>
</evidence>
<dbReference type="AlphaFoldDB" id="A0A8J5IF17"/>
<protein>
    <submittedName>
        <fullName evidence="2">Uncharacterized protein</fullName>
    </submittedName>
</protein>
<evidence type="ECO:0000256" key="1">
    <source>
        <dbReference type="SAM" id="MobiDB-lite"/>
    </source>
</evidence>
<feature type="compositionally biased region" description="Basic and acidic residues" evidence="1">
    <location>
        <begin position="60"/>
        <end position="89"/>
    </location>
</feature>
<dbReference type="Proteomes" id="UP000709295">
    <property type="component" value="Unassembled WGS sequence"/>
</dbReference>
<reference evidence="2" key="1">
    <citation type="submission" date="2021-01" db="EMBL/GenBank/DDBJ databases">
        <title>Phytophthora aleatoria, a newly-described species from Pinus radiata is distinct from Phytophthora cactorum isolates based on comparative genomics.</title>
        <authorList>
            <person name="Mcdougal R."/>
            <person name="Panda P."/>
            <person name="Williams N."/>
            <person name="Studholme D.J."/>
        </authorList>
    </citation>
    <scope>NUCLEOTIDE SEQUENCE</scope>
    <source>
        <strain evidence="2">NZFS 4037</strain>
    </source>
</reference>
<proteinExistence type="predicted"/>
<organism evidence="2 3">
    <name type="scientific">Phytophthora aleatoria</name>
    <dbReference type="NCBI Taxonomy" id="2496075"/>
    <lineage>
        <taxon>Eukaryota</taxon>
        <taxon>Sar</taxon>
        <taxon>Stramenopiles</taxon>
        <taxon>Oomycota</taxon>
        <taxon>Peronosporomycetes</taxon>
        <taxon>Peronosporales</taxon>
        <taxon>Peronosporaceae</taxon>
        <taxon>Phytophthora</taxon>
    </lineage>
</organism>
<feature type="region of interest" description="Disordered" evidence="1">
    <location>
        <begin position="46"/>
        <end position="97"/>
    </location>
</feature>
<keyword evidence="3" id="KW-1185">Reference proteome</keyword>
<gene>
    <name evidence="2" type="ORF">JG688_00012568</name>
</gene>
<evidence type="ECO:0000313" key="2">
    <source>
        <dbReference type="EMBL" id="KAG6953956.1"/>
    </source>
</evidence>
<comment type="caution">
    <text evidence="2">The sequence shown here is derived from an EMBL/GenBank/DDBJ whole genome shotgun (WGS) entry which is preliminary data.</text>
</comment>
<name>A0A8J5IF17_9STRA</name>